<dbReference type="KEGG" id="mis:MICPUN_66423"/>
<dbReference type="InterPro" id="IPR050154">
    <property type="entry name" value="UbiB_kinase"/>
</dbReference>
<dbReference type="PANTHER" id="PTHR10566:SF123">
    <property type="entry name" value="PROTEIN KINASE SUPERFAMILY PROTEIN"/>
    <property type="match status" value="1"/>
</dbReference>
<dbReference type="AlphaFoldDB" id="C1EI72"/>
<dbReference type="eggNOG" id="KOG1235">
    <property type="taxonomic scope" value="Eukaryota"/>
</dbReference>
<dbReference type="CDD" id="cd05121">
    <property type="entry name" value="ABC1_ADCK3-like"/>
    <property type="match status" value="1"/>
</dbReference>
<dbReference type="OrthoDB" id="427480at2759"/>
<dbReference type="STRING" id="296587.C1EI72"/>
<accession>C1EI72</accession>
<dbReference type="SUPFAM" id="SSF56112">
    <property type="entry name" value="Protein kinase-like (PK-like)"/>
    <property type="match status" value="1"/>
</dbReference>
<feature type="domain" description="ABC1 atypical kinase-like" evidence="2">
    <location>
        <begin position="43"/>
        <end position="278"/>
    </location>
</feature>
<reference evidence="3 4" key="1">
    <citation type="journal article" date="2009" name="Science">
        <title>Green evolution and dynamic adaptations revealed by genomes of the marine picoeukaryotes Micromonas.</title>
        <authorList>
            <person name="Worden A.Z."/>
            <person name="Lee J.H."/>
            <person name="Mock T."/>
            <person name="Rouze P."/>
            <person name="Simmons M.P."/>
            <person name="Aerts A.L."/>
            <person name="Allen A.E."/>
            <person name="Cuvelier M.L."/>
            <person name="Derelle E."/>
            <person name="Everett M.V."/>
            <person name="Foulon E."/>
            <person name="Grimwood J."/>
            <person name="Gundlach H."/>
            <person name="Henrissat B."/>
            <person name="Napoli C."/>
            <person name="McDonald S.M."/>
            <person name="Parker M.S."/>
            <person name="Rombauts S."/>
            <person name="Salamov A."/>
            <person name="Von Dassow P."/>
            <person name="Badger J.H."/>
            <person name="Coutinho P.M."/>
            <person name="Demir E."/>
            <person name="Dubchak I."/>
            <person name="Gentemann C."/>
            <person name="Eikrem W."/>
            <person name="Gready J.E."/>
            <person name="John U."/>
            <person name="Lanier W."/>
            <person name="Lindquist E.A."/>
            <person name="Lucas S."/>
            <person name="Mayer K.F."/>
            <person name="Moreau H."/>
            <person name="Not F."/>
            <person name="Otillar R."/>
            <person name="Panaud O."/>
            <person name="Pangilinan J."/>
            <person name="Paulsen I."/>
            <person name="Piegu B."/>
            <person name="Poliakov A."/>
            <person name="Robbens S."/>
            <person name="Schmutz J."/>
            <person name="Toulza E."/>
            <person name="Wyss T."/>
            <person name="Zelensky A."/>
            <person name="Zhou K."/>
            <person name="Armbrust E.V."/>
            <person name="Bhattacharya D."/>
            <person name="Goodenough U.W."/>
            <person name="Van de Peer Y."/>
            <person name="Grigoriev I.V."/>
        </authorList>
    </citation>
    <scope>NUCLEOTIDE SEQUENCE [LARGE SCALE GENOMIC DNA]</scope>
    <source>
        <strain evidence="4">RCC299 / NOUM17</strain>
    </source>
</reference>
<dbReference type="InterPro" id="IPR011009">
    <property type="entry name" value="Kinase-like_dom_sf"/>
</dbReference>
<sequence>RTRAERLREGVASLGPVFVKMAQTLSTRPDIIGAEAADALKPLQDQMTAFPSNDAYEQIRRTLNWDGPPIYAELSATPVAAASIGQVYKGKLHTGERVAVKVQRPGVLRRIALDLHISRMALIWLEESGLNGSEGLANIVDRVGQGIFQELDYTREADNADDFRRALRFLDFVVVPRHHASLTGRTVLTQEWINGEPMKNLGDDDQLKMVQMGVECSSAQLFRTGLVHADPHEGNLLYTDTGKLALLDFGLVCRVNNAQQEAMAGCILNILNRDWMDLIDNLRIIEMLPETPQTDDATFRKAFVDCMDGEDPSSKKLTNFTELVVDLTKLSTRWRFNLPPYMVFIIRSLTTLDFCAVRTGAN</sequence>
<evidence type="ECO:0000313" key="4">
    <source>
        <dbReference type="Proteomes" id="UP000002009"/>
    </source>
</evidence>
<evidence type="ECO:0000313" key="3">
    <source>
        <dbReference type="EMBL" id="ACO67631.1"/>
    </source>
</evidence>
<dbReference type="EMBL" id="CP001333">
    <property type="protein sequence ID" value="ACO67631.1"/>
    <property type="molecule type" value="Genomic_DNA"/>
</dbReference>
<dbReference type="GeneID" id="8249305"/>
<dbReference type="Gene3D" id="1.10.510.10">
    <property type="entry name" value="Transferase(Phosphotransferase) domain 1"/>
    <property type="match status" value="1"/>
</dbReference>
<gene>
    <name evidence="3" type="ORF">MICPUN_66423</name>
</gene>
<comment type="similarity">
    <text evidence="1">Belongs to the protein kinase superfamily. ADCK protein kinase family.</text>
</comment>
<evidence type="ECO:0000256" key="1">
    <source>
        <dbReference type="ARBA" id="ARBA00009670"/>
    </source>
</evidence>
<keyword evidence="4" id="KW-1185">Reference proteome</keyword>
<dbReference type="PANTHER" id="PTHR10566">
    <property type="entry name" value="CHAPERONE-ACTIVITY OF BC1 COMPLEX CABC1 -RELATED"/>
    <property type="match status" value="1"/>
</dbReference>
<dbReference type="RefSeq" id="XP_002506373.1">
    <property type="nucleotide sequence ID" value="XM_002506327.1"/>
</dbReference>
<protein>
    <recommendedName>
        <fullName evidence="2">ABC1 atypical kinase-like domain-containing protein</fullName>
    </recommendedName>
</protein>
<feature type="non-terminal residue" evidence="3">
    <location>
        <position position="1"/>
    </location>
</feature>
<dbReference type="OMA" id="PARAMAC"/>
<proteinExistence type="inferred from homology"/>
<dbReference type="InParanoid" id="C1EI72"/>
<dbReference type="Proteomes" id="UP000002009">
    <property type="component" value="Chromosome 15"/>
</dbReference>
<organism evidence="3 4">
    <name type="scientific">Micromonas commoda (strain RCC299 / NOUM17 / CCMP2709)</name>
    <name type="common">Picoplanktonic green alga</name>
    <dbReference type="NCBI Taxonomy" id="296587"/>
    <lineage>
        <taxon>Eukaryota</taxon>
        <taxon>Viridiplantae</taxon>
        <taxon>Chlorophyta</taxon>
        <taxon>Mamiellophyceae</taxon>
        <taxon>Mamiellales</taxon>
        <taxon>Mamiellaceae</taxon>
        <taxon>Micromonas</taxon>
    </lineage>
</organism>
<dbReference type="InterPro" id="IPR004147">
    <property type="entry name" value="ABC1_dom"/>
</dbReference>
<name>C1EI72_MICCC</name>
<evidence type="ECO:0000259" key="2">
    <source>
        <dbReference type="Pfam" id="PF03109"/>
    </source>
</evidence>
<dbReference type="Pfam" id="PF03109">
    <property type="entry name" value="ABC1"/>
    <property type="match status" value="1"/>
</dbReference>
<feature type="non-terminal residue" evidence="3">
    <location>
        <position position="362"/>
    </location>
</feature>